<proteinExistence type="predicted"/>
<feature type="non-terminal residue" evidence="1">
    <location>
        <position position="34"/>
    </location>
</feature>
<gene>
    <name evidence="1" type="ORF">METZ01_LOCUS147647</name>
</gene>
<reference evidence="1" key="1">
    <citation type="submission" date="2018-05" db="EMBL/GenBank/DDBJ databases">
        <authorList>
            <person name="Lanie J.A."/>
            <person name="Ng W.-L."/>
            <person name="Kazmierczak K.M."/>
            <person name="Andrzejewski T.M."/>
            <person name="Davidsen T.M."/>
            <person name="Wayne K.J."/>
            <person name="Tettelin H."/>
            <person name="Glass J.I."/>
            <person name="Rusch D."/>
            <person name="Podicherti R."/>
            <person name="Tsui H.-C.T."/>
            <person name="Winkler M.E."/>
        </authorList>
    </citation>
    <scope>NUCLEOTIDE SEQUENCE</scope>
</reference>
<sequence>VPTPASVKISRSSEWLNLPSMKKTFSTPAATALT</sequence>
<dbReference type="EMBL" id="UINC01023336">
    <property type="protein sequence ID" value="SVA94793.1"/>
    <property type="molecule type" value="Genomic_DNA"/>
</dbReference>
<organism evidence="1">
    <name type="scientific">marine metagenome</name>
    <dbReference type="NCBI Taxonomy" id="408172"/>
    <lineage>
        <taxon>unclassified sequences</taxon>
        <taxon>metagenomes</taxon>
        <taxon>ecological metagenomes</taxon>
    </lineage>
</organism>
<dbReference type="AlphaFoldDB" id="A0A382A1G6"/>
<evidence type="ECO:0000313" key="1">
    <source>
        <dbReference type="EMBL" id="SVA94793.1"/>
    </source>
</evidence>
<protein>
    <submittedName>
        <fullName evidence="1">Uncharacterized protein</fullName>
    </submittedName>
</protein>
<accession>A0A382A1G6</accession>
<name>A0A382A1G6_9ZZZZ</name>
<feature type="non-terminal residue" evidence="1">
    <location>
        <position position="1"/>
    </location>
</feature>